<evidence type="ECO:0000313" key="3">
    <source>
        <dbReference type="Proteomes" id="UP001467690"/>
    </source>
</evidence>
<dbReference type="InterPro" id="IPR022584">
    <property type="entry name" value="DUF2937"/>
</dbReference>
<name>A0ABV1RMZ1_9ALTE</name>
<reference evidence="2 3" key="1">
    <citation type="submission" date="2024-06" db="EMBL/GenBank/DDBJ databases">
        <authorList>
            <person name="Chen R.Y."/>
        </authorList>
    </citation>
    <scope>NUCLEOTIDE SEQUENCE [LARGE SCALE GENOMIC DNA]</scope>
    <source>
        <strain evidence="2 3">D2</strain>
    </source>
</reference>
<keyword evidence="3" id="KW-1185">Reference proteome</keyword>
<dbReference type="Pfam" id="PF11157">
    <property type="entry name" value="DUF2937"/>
    <property type="match status" value="1"/>
</dbReference>
<dbReference type="Proteomes" id="UP001467690">
    <property type="component" value="Unassembled WGS sequence"/>
</dbReference>
<gene>
    <name evidence="2" type="ORF">ABS311_20795</name>
</gene>
<sequence length="170" mass="19731">MKFYIRAVLFSFALLVGIQIPAFIQQYKLVSTARLAEAELNLAGFQQSAEEFFGGSLEKLIVYYQQNEDVVLNANGRNINQIYLRVEQLKQEQKIFEQASPIVFIHIVLDGRQEILQQTRQEYSYMVPLNPQAVVWAISTACIFGLLFESLCFILFFCIKKLFFKRRQSV</sequence>
<dbReference type="EMBL" id="JBELOE010000287">
    <property type="protein sequence ID" value="MER2494319.1"/>
    <property type="molecule type" value="Genomic_DNA"/>
</dbReference>
<keyword evidence="1" id="KW-1133">Transmembrane helix</keyword>
<dbReference type="RefSeq" id="WP_350403337.1">
    <property type="nucleotide sequence ID" value="NZ_JBELOE010000287.1"/>
</dbReference>
<feature type="transmembrane region" description="Helical" evidence="1">
    <location>
        <begin position="133"/>
        <end position="159"/>
    </location>
</feature>
<keyword evidence="1" id="KW-0472">Membrane</keyword>
<evidence type="ECO:0000313" key="2">
    <source>
        <dbReference type="EMBL" id="MER2494319.1"/>
    </source>
</evidence>
<protein>
    <submittedName>
        <fullName evidence="2">DUF2937 family protein</fullName>
    </submittedName>
</protein>
<proteinExistence type="predicted"/>
<organism evidence="2 3">
    <name type="scientific">Catenovulum sediminis</name>
    <dbReference type="NCBI Taxonomy" id="1740262"/>
    <lineage>
        <taxon>Bacteria</taxon>
        <taxon>Pseudomonadati</taxon>
        <taxon>Pseudomonadota</taxon>
        <taxon>Gammaproteobacteria</taxon>
        <taxon>Alteromonadales</taxon>
        <taxon>Alteromonadaceae</taxon>
        <taxon>Catenovulum</taxon>
    </lineage>
</organism>
<accession>A0ABV1RMZ1</accession>
<keyword evidence="1" id="KW-0812">Transmembrane</keyword>
<evidence type="ECO:0000256" key="1">
    <source>
        <dbReference type="SAM" id="Phobius"/>
    </source>
</evidence>
<comment type="caution">
    <text evidence="2">The sequence shown here is derived from an EMBL/GenBank/DDBJ whole genome shotgun (WGS) entry which is preliminary data.</text>
</comment>